<dbReference type="STRING" id="71139.A0A059BCB7"/>
<accession>A0A059BCB7</accession>
<evidence type="ECO:0000259" key="7">
    <source>
        <dbReference type="PROSITE" id="PS51032"/>
    </source>
</evidence>
<dbReference type="PANTHER" id="PTHR31190:SF102">
    <property type="entry name" value="AP2_ERF DOMAIN-CONTAINING PROTEIN"/>
    <property type="match status" value="1"/>
</dbReference>
<organism evidence="8">
    <name type="scientific">Eucalyptus grandis</name>
    <name type="common">Flooded gum</name>
    <dbReference type="NCBI Taxonomy" id="71139"/>
    <lineage>
        <taxon>Eukaryota</taxon>
        <taxon>Viridiplantae</taxon>
        <taxon>Streptophyta</taxon>
        <taxon>Embryophyta</taxon>
        <taxon>Tracheophyta</taxon>
        <taxon>Spermatophyta</taxon>
        <taxon>Magnoliopsida</taxon>
        <taxon>eudicotyledons</taxon>
        <taxon>Gunneridae</taxon>
        <taxon>Pentapetalae</taxon>
        <taxon>rosids</taxon>
        <taxon>malvids</taxon>
        <taxon>Myrtales</taxon>
        <taxon>Myrtaceae</taxon>
        <taxon>Myrtoideae</taxon>
        <taxon>Eucalypteae</taxon>
        <taxon>Eucalyptus</taxon>
    </lineage>
</organism>
<evidence type="ECO:0000256" key="6">
    <source>
        <dbReference type="ARBA" id="ARBA00024343"/>
    </source>
</evidence>
<keyword evidence="4" id="KW-0804">Transcription</keyword>
<feature type="domain" description="AP2/ERF" evidence="7">
    <location>
        <begin position="53"/>
        <end position="113"/>
    </location>
</feature>
<evidence type="ECO:0000256" key="4">
    <source>
        <dbReference type="ARBA" id="ARBA00023163"/>
    </source>
</evidence>
<comment type="subcellular location">
    <subcellularLocation>
        <location evidence="1">Nucleus</location>
    </subcellularLocation>
</comment>
<dbReference type="PANTHER" id="PTHR31190">
    <property type="entry name" value="DNA-BINDING DOMAIN"/>
    <property type="match status" value="1"/>
</dbReference>
<keyword evidence="2" id="KW-0805">Transcription regulation</keyword>
<dbReference type="AlphaFoldDB" id="A0A059BCB7"/>
<dbReference type="GO" id="GO:0009873">
    <property type="term" value="P:ethylene-activated signaling pathway"/>
    <property type="evidence" value="ECO:0007669"/>
    <property type="project" value="InterPro"/>
</dbReference>
<proteinExistence type="inferred from homology"/>
<dbReference type="InParanoid" id="A0A059BCB7"/>
<dbReference type="GO" id="GO:0003677">
    <property type="term" value="F:DNA binding"/>
    <property type="evidence" value="ECO:0007669"/>
    <property type="project" value="UniProtKB-KW"/>
</dbReference>
<dbReference type="Gene3D" id="3.30.730.10">
    <property type="entry name" value="AP2/ERF domain"/>
    <property type="match status" value="1"/>
</dbReference>
<dbReference type="InterPro" id="IPR016177">
    <property type="entry name" value="DNA-bd_dom_sf"/>
</dbReference>
<comment type="similarity">
    <text evidence="6">Belongs to the AP2/ERF transcription factor family. ERF subfamily.</text>
</comment>
<keyword evidence="3" id="KW-0238">DNA-binding</keyword>
<dbReference type="InterPro" id="IPR001471">
    <property type="entry name" value="AP2/ERF_dom"/>
</dbReference>
<dbReference type="CDD" id="cd00018">
    <property type="entry name" value="AP2"/>
    <property type="match status" value="1"/>
</dbReference>
<gene>
    <name evidence="8" type="ORF">EUGRSUZ_G00943</name>
</gene>
<dbReference type="PRINTS" id="PR00367">
    <property type="entry name" value="ETHRSPELEMNT"/>
</dbReference>
<dbReference type="PROSITE" id="PS51032">
    <property type="entry name" value="AP2_ERF"/>
    <property type="match status" value="1"/>
</dbReference>
<dbReference type="Gramene" id="KCW63315">
    <property type="protein sequence ID" value="KCW63315"/>
    <property type="gene ID" value="EUGRSUZ_G00943"/>
</dbReference>
<evidence type="ECO:0000256" key="2">
    <source>
        <dbReference type="ARBA" id="ARBA00023015"/>
    </source>
</evidence>
<name>A0A059BCB7_EUCGR</name>
<evidence type="ECO:0000256" key="5">
    <source>
        <dbReference type="ARBA" id="ARBA00023242"/>
    </source>
</evidence>
<dbReference type="Pfam" id="PF00847">
    <property type="entry name" value="AP2"/>
    <property type="match status" value="1"/>
</dbReference>
<dbReference type="EMBL" id="KK198759">
    <property type="protein sequence ID" value="KCW63315.1"/>
    <property type="molecule type" value="Genomic_DNA"/>
</dbReference>
<dbReference type="SUPFAM" id="SSF54171">
    <property type="entry name" value="DNA-binding domain"/>
    <property type="match status" value="1"/>
</dbReference>
<dbReference type="GO" id="GO:0003700">
    <property type="term" value="F:DNA-binding transcription factor activity"/>
    <property type="evidence" value="ECO:0007669"/>
    <property type="project" value="InterPro"/>
</dbReference>
<sequence>MYRQCSSYTGFLVTESWSEDLPLSVDDSKHMIVYGALRDALHSGRRGWRRRRKKRAIEVRRRPWGKYAAEIKDPKKSGARIWLGTYEMLEDAALAYNQAAFKMQGSKAKLNFSHLIG</sequence>
<dbReference type="GO" id="GO:0005634">
    <property type="term" value="C:nucleus"/>
    <property type="evidence" value="ECO:0007669"/>
    <property type="project" value="UniProtKB-SubCell"/>
</dbReference>
<reference evidence="8" key="1">
    <citation type="submission" date="2013-07" db="EMBL/GenBank/DDBJ databases">
        <title>The genome of Eucalyptus grandis.</title>
        <authorList>
            <person name="Schmutz J."/>
            <person name="Hayes R."/>
            <person name="Myburg A."/>
            <person name="Tuskan G."/>
            <person name="Grattapaglia D."/>
            <person name="Rokhsar D.S."/>
        </authorList>
    </citation>
    <scope>NUCLEOTIDE SEQUENCE</scope>
    <source>
        <tissue evidence="8">Leaf extractions</tissue>
    </source>
</reference>
<evidence type="ECO:0000256" key="3">
    <source>
        <dbReference type="ARBA" id="ARBA00023125"/>
    </source>
</evidence>
<dbReference type="InterPro" id="IPR036955">
    <property type="entry name" value="AP2/ERF_dom_sf"/>
</dbReference>
<protein>
    <recommendedName>
        <fullName evidence="7">AP2/ERF domain-containing protein</fullName>
    </recommendedName>
</protein>
<dbReference type="SMART" id="SM00380">
    <property type="entry name" value="AP2"/>
    <property type="match status" value="1"/>
</dbReference>
<evidence type="ECO:0000256" key="1">
    <source>
        <dbReference type="ARBA" id="ARBA00004123"/>
    </source>
</evidence>
<dbReference type="InterPro" id="IPR044808">
    <property type="entry name" value="ERF_plant"/>
</dbReference>
<keyword evidence="5" id="KW-0539">Nucleus</keyword>
<evidence type="ECO:0000313" key="8">
    <source>
        <dbReference type="EMBL" id="KCW63315.1"/>
    </source>
</evidence>